<dbReference type="Pfam" id="PF04366">
    <property type="entry name" value="Ysc84"/>
    <property type="match status" value="1"/>
</dbReference>
<evidence type="ECO:0000256" key="1">
    <source>
        <dbReference type="SAM" id="SignalP"/>
    </source>
</evidence>
<proteinExistence type="predicted"/>
<dbReference type="CDD" id="cd11524">
    <property type="entry name" value="SYLF"/>
    <property type="match status" value="1"/>
</dbReference>
<name>A0ABT3N2D4_9GAMM</name>
<sequence>MLCQLRHLFLFMVVSVLTLPAVASSKNELNATVKETLSSLYDKSSAARALGKEAKGILVFPKIIKGGLFVGGEYGEGALLINQQVVDYYNTASASVGLQLGAQVRSQVLMFMTHEALETFRNSKGWEAGVDGSIAIAEFGVGETIATNNIQEPIIAFISDNKGLMYNLTLEGTKITKIDK</sequence>
<accession>A0ABT3N2D4</accession>
<evidence type="ECO:0000259" key="2">
    <source>
        <dbReference type="Pfam" id="PF04366"/>
    </source>
</evidence>
<feature type="domain" description="Ysc84 actin-binding" evidence="2">
    <location>
        <begin position="93"/>
        <end position="177"/>
    </location>
</feature>
<evidence type="ECO:0000313" key="3">
    <source>
        <dbReference type="EMBL" id="MCW7555493.1"/>
    </source>
</evidence>
<feature type="chain" id="PRO_5046232377" evidence="1">
    <location>
        <begin position="24"/>
        <end position="180"/>
    </location>
</feature>
<feature type="signal peptide" evidence="1">
    <location>
        <begin position="1"/>
        <end position="23"/>
    </location>
</feature>
<dbReference type="RefSeq" id="WP_262565249.1">
    <property type="nucleotide sequence ID" value="NZ_JAPFCC010000001.1"/>
</dbReference>
<dbReference type="Proteomes" id="UP001209854">
    <property type="component" value="Unassembled WGS sequence"/>
</dbReference>
<reference evidence="3 4" key="1">
    <citation type="submission" date="2022-10" db="EMBL/GenBank/DDBJ databases">
        <title>High-quality genome sequences of two octocoral-associated bacteria, Endozoicomonas euniceicola EF212 and Endozoicomonas gorgoniicola PS125.</title>
        <authorList>
            <person name="Chiou Y.-J."/>
            <person name="Chen Y.-H."/>
        </authorList>
    </citation>
    <scope>NUCLEOTIDE SEQUENCE [LARGE SCALE GENOMIC DNA]</scope>
    <source>
        <strain evidence="3 4">PS125</strain>
    </source>
</reference>
<gene>
    <name evidence="3" type="ORF">NX722_23285</name>
</gene>
<protein>
    <submittedName>
        <fullName evidence="3">YSC84-related protein</fullName>
    </submittedName>
</protein>
<dbReference type="InterPro" id="IPR007461">
    <property type="entry name" value="Ysc84_actin-binding"/>
</dbReference>
<organism evidence="3 4">
    <name type="scientific">Endozoicomonas gorgoniicola</name>
    <dbReference type="NCBI Taxonomy" id="1234144"/>
    <lineage>
        <taxon>Bacteria</taxon>
        <taxon>Pseudomonadati</taxon>
        <taxon>Pseudomonadota</taxon>
        <taxon>Gammaproteobacteria</taxon>
        <taxon>Oceanospirillales</taxon>
        <taxon>Endozoicomonadaceae</taxon>
        <taxon>Endozoicomonas</taxon>
    </lineage>
</organism>
<keyword evidence="1" id="KW-0732">Signal</keyword>
<dbReference type="EMBL" id="JAPFCC010000001">
    <property type="protein sequence ID" value="MCW7555493.1"/>
    <property type="molecule type" value="Genomic_DNA"/>
</dbReference>
<comment type="caution">
    <text evidence="3">The sequence shown here is derived from an EMBL/GenBank/DDBJ whole genome shotgun (WGS) entry which is preliminary data.</text>
</comment>
<evidence type="ECO:0000313" key="4">
    <source>
        <dbReference type="Proteomes" id="UP001209854"/>
    </source>
</evidence>
<keyword evidence="4" id="KW-1185">Reference proteome</keyword>